<dbReference type="EMBL" id="LAZR01034922">
    <property type="protein sequence ID" value="KKL28925.1"/>
    <property type="molecule type" value="Genomic_DNA"/>
</dbReference>
<gene>
    <name evidence="1" type="ORF">LCGC14_2370290</name>
</gene>
<proteinExistence type="predicted"/>
<organism evidence="1">
    <name type="scientific">marine sediment metagenome</name>
    <dbReference type="NCBI Taxonomy" id="412755"/>
    <lineage>
        <taxon>unclassified sequences</taxon>
        <taxon>metagenomes</taxon>
        <taxon>ecological metagenomes</taxon>
    </lineage>
</organism>
<comment type="caution">
    <text evidence="1">The sequence shown here is derived from an EMBL/GenBank/DDBJ whole genome shotgun (WGS) entry which is preliminary data.</text>
</comment>
<protein>
    <submittedName>
        <fullName evidence="1">Uncharacterized protein</fullName>
    </submittedName>
</protein>
<evidence type="ECO:0000313" key="1">
    <source>
        <dbReference type="EMBL" id="KKL28925.1"/>
    </source>
</evidence>
<sequence length="53" mass="5640">RTGGRGRGRDAWEILDLPWSDLFVGSVGVRDLVVFSCGVAREHQAADRGNAGG</sequence>
<dbReference type="AlphaFoldDB" id="A0A0F9C3Z5"/>
<reference evidence="1" key="1">
    <citation type="journal article" date="2015" name="Nature">
        <title>Complex archaea that bridge the gap between prokaryotes and eukaryotes.</title>
        <authorList>
            <person name="Spang A."/>
            <person name="Saw J.H."/>
            <person name="Jorgensen S.L."/>
            <person name="Zaremba-Niedzwiedzka K."/>
            <person name="Martijn J."/>
            <person name="Lind A.E."/>
            <person name="van Eijk R."/>
            <person name="Schleper C."/>
            <person name="Guy L."/>
            <person name="Ettema T.J."/>
        </authorList>
    </citation>
    <scope>NUCLEOTIDE SEQUENCE</scope>
</reference>
<feature type="non-terminal residue" evidence="1">
    <location>
        <position position="1"/>
    </location>
</feature>
<accession>A0A0F9C3Z5</accession>
<name>A0A0F9C3Z5_9ZZZZ</name>